<dbReference type="PANTHER" id="PTHR24286">
    <property type="entry name" value="CYTOCHROME P450 26"/>
    <property type="match status" value="1"/>
</dbReference>
<dbReference type="Gene3D" id="1.10.630.10">
    <property type="entry name" value="Cytochrome P450"/>
    <property type="match status" value="1"/>
</dbReference>
<dbReference type="AlphaFoldDB" id="A0A7J8Y5T6"/>
<reference evidence="4 5" key="1">
    <citation type="journal article" date="2019" name="Genome Biol. Evol.">
        <title>Insights into the evolution of the New World diploid cottons (Gossypium, subgenus Houzingenia) based on genome sequencing.</title>
        <authorList>
            <person name="Grover C.E."/>
            <person name="Arick M.A. 2nd"/>
            <person name="Thrash A."/>
            <person name="Conover J.L."/>
            <person name="Sanders W.S."/>
            <person name="Peterson D.G."/>
            <person name="Frelichowski J.E."/>
            <person name="Scheffler J.A."/>
            <person name="Scheffler B.E."/>
            <person name="Wendel J.F."/>
        </authorList>
    </citation>
    <scope>NUCLEOTIDE SEQUENCE [LARGE SCALE GENOMIC DNA]</scope>
    <source>
        <strain evidence="4">185</strain>
        <tissue evidence="4">Leaf</tissue>
    </source>
</reference>
<dbReference type="GO" id="GO:0016705">
    <property type="term" value="F:oxidoreductase activity, acting on paired donors, with incorporation or reduction of molecular oxygen"/>
    <property type="evidence" value="ECO:0007669"/>
    <property type="project" value="InterPro"/>
</dbReference>
<dbReference type="PANTHER" id="PTHR24286:SF256">
    <property type="entry name" value="CYTOCHROME P450 FAMILY PROTEIN"/>
    <property type="match status" value="1"/>
</dbReference>
<comment type="caution">
    <text evidence="4">The sequence shown here is derived from an EMBL/GenBank/DDBJ whole genome shotgun (WGS) entry which is preliminary data.</text>
</comment>
<evidence type="ECO:0000313" key="4">
    <source>
        <dbReference type="EMBL" id="MBA0694935.1"/>
    </source>
</evidence>
<dbReference type="GO" id="GO:0016125">
    <property type="term" value="P:sterol metabolic process"/>
    <property type="evidence" value="ECO:0007669"/>
    <property type="project" value="TreeGrafter"/>
</dbReference>
<evidence type="ECO:0000256" key="2">
    <source>
        <dbReference type="ARBA" id="ARBA00022723"/>
    </source>
</evidence>
<organism evidence="4 5">
    <name type="scientific">Gossypium aridum</name>
    <name type="common">American cotton</name>
    <name type="synonym">Erioxylum aridum</name>
    <dbReference type="NCBI Taxonomy" id="34290"/>
    <lineage>
        <taxon>Eukaryota</taxon>
        <taxon>Viridiplantae</taxon>
        <taxon>Streptophyta</taxon>
        <taxon>Embryophyta</taxon>
        <taxon>Tracheophyta</taxon>
        <taxon>Spermatophyta</taxon>
        <taxon>Magnoliopsida</taxon>
        <taxon>eudicotyledons</taxon>
        <taxon>Gunneridae</taxon>
        <taxon>Pentapetalae</taxon>
        <taxon>rosids</taxon>
        <taxon>malvids</taxon>
        <taxon>Malvales</taxon>
        <taxon>Malvaceae</taxon>
        <taxon>Malvoideae</taxon>
        <taxon>Gossypium</taxon>
    </lineage>
</organism>
<dbReference type="InterPro" id="IPR001128">
    <property type="entry name" value="Cyt_P450"/>
</dbReference>
<keyword evidence="2" id="KW-0479">Metal-binding</keyword>
<evidence type="ECO:0000313" key="5">
    <source>
        <dbReference type="Proteomes" id="UP000593577"/>
    </source>
</evidence>
<dbReference type="GO" id="GO:0004497">
    <property type="term" value="F:monooxygenase activity"/>
    <property type="evidence" value="ECO:0007669"/>
    <property type="project" value="InterPro"/>
</dbReference>
<dbReference type="GO" id="GO:0020037">
    <property type="term" value="F:heme binding"/>
    <property type="evidence" value="ECO:0007669"/>
    <property type="project" value="InterPro"/>
</dbReference>
<name>A0A7J8Y5T6_GOSAI</name>
<comment type="similarity">
    <text evidence="1">Belongs to the cytochrome P450 family.</text>
</comment>
<proteinExistence type="inferred from homology"/>
<dbReference type="Proteomes" id="UP000593577">
    <property type="component" value="Unassembled WGS sequence"/>
</dbReference>
<evidence type="ECO:0000256" key="1">
    <source>
        <dbReference type="ARBA" id="ARBA00010617"/>
    </source>
</evidence>
<evidence type="ECO:0000256" key="3">
    <source>
        <dbReference type="ARBA" id="ARBA00023004"/>
    </source>
</evidence>
<dbReference type="Pfam" id="PF00067">
    <property type="entry name" value="p450"/>
    <property type="match status" value="1"/>
</dbReference>
<evidence type="ECO:0008006" key="6">
    <source>
        <dbReference type="Google" id="ProtNLM"/>
    </source>
</evidence>
<gene>
    <name evidence="4" type="ORF">Goari_005196</name>
</gene>
<accession>A0A7J8Y5T6</accession>
<dbReference type="SUPFAM" id="SSF48264">
    <property type="entry name" value="Cytochrome P450"/>
    <property type="match status" value="1"/>
</dbReference>
<feature type="non-terminal residue" evidence="4">
    <location>
        <position position="1"/>
    </location>
</feature>
<keyword evidence="5" id="KW-1185">Reference proteome</keyword>
<keyword evidence="3" id="KW-0408">Iron</keyword>
<dbReference type="GO" id="GO:0005506">
    <property type="term" value="F:iron ion binding"/>
    <property type="evidence" value="ECO:0007669"/>
    <property type="project" value="InterPro"/>
</dbReference>
<sequence>MASHDTTAILLTLFVRHLSRDPEVSSKVIEEQNEVLKAMKENGGKLTWSEIQMMKYTWRVAQELMRVNPPMLGSFRLVTKDITFDGYHIPKGWQ</sequence>
<protein>
    <recommendedName>
        <fullName evidence="6">Cytochrome P450</fullName>
    </recommendedName>
</protein>
<dbReference type="InterPro" id="IPR036396">
    <property type="entry name" value="Cyt_P450_sf"/>
</dbReference>
<dbReference type="EMBL" id="JABFAA010000010">
    <property type="protein sequence ID" value="MBA0694935.1"/>
    <property type="molecule type" value="Genomic_DNA"/>
</dbReference>